<organism evidence="8 9">
    <name type="scientific">Runella aurantiaca</name>
    <dbReference type="NCBI Taxonomy" id="2282308"/>
    <lineage>
        <taxon>Bacteria</taxon>
        <taxon>Pseudomonadati</taxon>
        <taxon>Bacteroidota</taxon>
        <taxon>Cytophagia</taxon>
        <taxon>Cytophagales</taxon>
        <taxon>Spirosomataceae</taxon>
        <taxon>Runella</taxon>
    </lineage>
</organism>
<dbReference type="InterPro" id="IPR017900">
    <property type="entry name" value="4Fe4S_Fe_S_CS"/>
</dbReference>
<name>A0A369IAB6_9BACT</name>
<keyword evidence="2" id="KW-0479">Metal-binding</keyword>
<keyword evidence="9" id="KW-1185">Reference proteome</keyword>
<dbReference type="Pfam" id="PF12838">
    <property type="entry name" value="Fer4_7"/>
    <property type="match status" value="1"/>
</dbReference>
<feature type="compositionally biased region" description="Low complexity" evidence="6">
    <location>
        <begin position="333"/>
        <end position="347"/>
    </location>
</feature>
<evidence type="ECO:0000256" key="5">
    <source>
        <dbReference type="ARBA" id="ARBA00023014"/>
    </source>
</evidence>
<gene>
    <name evidence="8" type="ORF">DVG78_11645</name>
</gene>
<dbReference type="PROSITE" id="PS00198">
    <property type="entry name" value="4FE4S_FER_1"/>
    <property type="match status" value="2"/>
</dbReference>
<feature type="domain" description="4Fe-4S ferredoxin-type" evidence="7">
    <location>
        <begin position="48"/>
        <end position="79"/>
    </location>
</feature>
<evidence type="ECO:0000256" key="3">
    <source>
        <dbReference type="ARBA" id="ARBA00022737"/>
    </source>
</evidence>
<evidence type="ECO:0000259" key="7">
    <source>
        <dbReference type="PROSITE" id="PS51379"/>
    </source>
</evidence>
<evidence type="ECO:0000256" key="2">
    <source>
        <dbReference type="ARBA" id="ARBA00022723"/>
    </source>
</evidence>
<dbReference type="GO" id="GO:0016651">
    <property type="term" value="F:oxidoreductase activity, acting on NAD(P)H"/>
    <property type="evidence" value="ECO:0007669"/>
    <property type="project" value="InterPro"/>
</dbReference>
<protein>
    <submittedName>
        <fullName evidence="8">4Fe-4S dicluster domain-containing protein</fullName>
    </submittedName>
</protein>
<dbReference type="GO" id="GO:0046872">
    <property type="term" value="F:metal ion binding"/>
    <property type="evidence" value="ECO:0007669"/>
    <property type="project" value="UniProtKB-KW"/>
</dbReference>
<dbReference type="PROSITE" id="PS51379">
    <property type="entry name" value="4FE4S_FER_2"/>
    <property type="match status" value="2"/>
</dbReference>
<dbReference type="InterPro" id="IPR017896">
    <property type="entry name" value="4Fe4S_Fe-S-bd"/>
</dbReference>
<sequence length="461" mass="50740">MKLTLKHLWDARKRRGNHSIRENDYFQEQTGMVTLQYPFETMPIPDNGRYRLHNEMDDCIVCDKCAKVCPVDCIDIEPIKATEEVGKASDGSPIRLYAAVFDIDMAKCCYCGLCTTVCPTECLTMTKTFDYSEFDVRDMNYHYSNLTPELAAEKKSLYEQFLLEKEELKKQKASPLPTEAIATPTAKPKPAFAPKKPVIGSPQVEVESTANSEVTPKPKPVFAPKKPVSESPQVDVESTENSEVTPKPKPVFAPKKPVIESSSSAENSEVTPKPKPVFAPKKPVIESSSSTENNEVAPKPKPVFKPKKPVVDDSAAIAENAPSIENGEPIARPKPVFTPKKPVTTTVENQESAIEKAANNEPKEEVSGTPEARPKPVFKPKKPVVEGSQAQAIVDITPANDVAPPKPKPVFVKPTVPSVEESVAPEISESETTETKNIDLDGVKPKPKPIFKPTMRPKKEE</sequence>
<evidence type="ECO:0000256" key="6">
    <source>
        <dbReference type="SAM" id="MobiDB-lite"/>
    </source>
</evidence>
<dbReference type="PANTHER" id="PTHR10849">
    <property type="entry name" value="NADH DEHYDROGENASE UBIQUINONE IRON-SULFUR PROTEIN 8, MITOCHONDRIAL"/>
    <property type="match status" value="1"/>
</dbReference>
<dbReference type="OrthoDB" id="9808559at2"/>
<feature type="compositionally biased region" description="Basic and acidic residues" evidence="6">
    <location>
        <begin position="433"/>
        <end position="444"/>
    </location>
</feature>
<dbReference type="AlphaFoldDB" id="A0A369IAB6"/>
<evidence type="ECO:0000256" key="4">
    <source>
        <dbReference type="ARBA" id="ARBA00023004"/>
    </source>
</evidence>
<feature type="compositionally biased region" description="Low complexity" evidence="6">
    <location>
        <begin position="409"/>
        <end position="419"/>
    </location>
</feature>
<reference evidence="8 9" key="1">
    <citation type="submission" date="2018-07" db="EMBL/GenBank/DDBJ databases">
        <title>Genome analysis of Runella aurantiaca.</title>
        <authorList>
            <person name="Yang X."/>
        </authorList>
    </citation>
    <scope>NUCLEOTIDE SEQUENCE [LARGE SCALE GENOMIC DNA]</scope>
    <source>
        <strain evidence="8 9">YX9</strain>
    </source>
</reference>
<keyword evidence="5" id="KW-0411">Iron-sulfur</keyword>
<proteinExistence type="predicted"/>
<feature type="domain" description="4Fe-4S ferredoxin-type" evidence="7">
    <location>
        <begin position="99"/>
        <end position="128"/>
    </location>
</feature>
<keyword evidence="1" id="KW-0004">4Fe-4S</keyword>
<evidence type="ECO:0000313" key="9">
    <source>
        <dbReference type="Proteomes" id="UP000253141"/>
    </source>
</evidence>
<dbReference type="GO" id="GO:0051539">
    <property type="term" value="F:4 iron, 4 sulfur cluster binding"/>
    <property type="evidence" value="ECO:0007669"/>
    <property type="project" value="UniProtKB-KW"/>
</dbReference>
<evidence type="ECO:0000313" key="8">
    <source>
        <dbReference type="EMBL" id="RDB05810.1"/>
    </source>
</evidence>
<comment type="caution">
    <text evidence="8">The sequence shown here is derived from an EMBL/GenBank/DDBJ whole genome shotgun (WGS) entry which is preliminary data.</text>
</comment>
<feature type="compositionally biased region" description="Low complexity" evidence="6">
    <location>
        <begin position="177"/>
        <end position="197"/>
    </location>
</feature>
<keyword evidence="3" id="KW-0677">Repeat</keyword>
<dbReference type="Gene3D" id="3.30.70.3270">
    <property type="match status" value="1"/>
</dbReference>
<dbReference type="GO" id="GO:0016020">
    <property type="term" value="C:membrane"/>
    <property type="evidence" value="ECO:0007669"/>
    <property type="project" value="InterPro"/>
</dbReference>
<keyword evidence="4" id="KW-0408">Iron</keyword>
<dbReference type="SUPFAM" id="SSF54862">
    <property type="entry name" value="4Fe-4S ferredoxins"/>
    <property type="match status" value="1"/>
</dbReference>
<dbReference type="InterPro" id="IPR010226">
    <property type="entry name" value="NADH_quinone_OxRdtase_chainI"/>
</dbReference>
<dbReference type="Proteomes" id="UP000253141">
    <property type="component" value="Unassembled WGS sequence"/>
</dbReference>
<feature type="compositionally biased region" description="Polar residues" evidence="6">
    <location>
        <begin position="260"/>
        <end position="269"/>
    </location>
</feature>
<evidence type="ECO:0000256" key="1">
    <source>
        <dbReference type="ARBA" id="ARBA00022485"/>
    </source>
</evidence>
<feature type="region of interest" description="Disordered" evidence="6">
    <location>
        <begin position="172"/>
        <end position="461"/>
    </location>
</feature>
<accession>A0A369IAB6</accession>
<dbReference type="EMBL" id="QPIW01000008">
    <property type="protein sequence ID" value="RDB05810.1"/>
    <property type="molecule type" value="Genomic_DNA"/>
</dbReference>